<dbReference type="GO" id="GO:0008652">
    <property type="term" value="P:amino acid biosynthetic process"/>
    <property type="evidence" value="ECO:0007669"/>
    <property type="project" value="UniProtKB-KW"/>
</dbReference>
<dbReference type="EMBL" id="RFFJ01000260">
    <property type="protein sequence ID" value="RMI29570.1"/>
    <property type="molecule type" value="Genomic_DNA"/>
</dbReference>
<keyword evidence="3" id="KW-0464">Manganese</keyword>
<evidence type="ECO:0000313" key="7">
    <source>
        <dbReference type="Proteomes" id="UP000278673"/>
    </source>
</evidence>
<keyword evidence="4" id="KW-0057">Aromatic amino acid biosynthesis</keyword>
<comment type="similarity">
    <text evidence="1 4">Belongs to the class-II DAHP synthase family.</text>
</comment>
<dbReference type="PANTHER" id="PTHR21337">
    <property type="entry name" value="PHOSPHO-2-DEHYDRO-3-DEOXYHEPTONATE ALDOLASE 1, 2"/>
    <property type="match status" value="1"/>
</dbReference>
<dbReference type="UniPathway" id="UPA00053">
    <property type="reaction ID" value="UER00084"/>
</dbReference>
<keyword evidence="2 4" id="KW-0808">Transferase</keyword>
<reference evidence="6 7" key="1">
    <citation type="submission" date="2018-10" db="EMBL/GenBank/DDBJ databases">
        <title>Isolation, diversity and antifungal activity of actinobacteria from wheat.</title>
        <authorList>
            <person name="Han C."/>
        </authorList>
    </citation>
    <scope>NUCLEOTIDE SEQUENCE [LARGE SCALE GENOMIC DNA]</scope>
    <source>
        <strain evidence="6 7">NEAU-YY642</strain>
    </source>
</reference>
<dbReference type="InterPro" id="IPR002480">
    <property type="entry name" value="DAHP_synth_2"/>
</dbReference>
<feature type="region of interest" description="Disordered" evidence="5">
    <location>
        <begin position="1"/>
        <end position="238"/>
    </location>
</feature>
<accession>A0A3M2KYP8</accession>
<dbReference type="Gene3D" id="3.20.20.70">
    <property type="entry name" value="Aldolase class I"/>
    <property type="match status" value="1"/>
</dbReference>
<keyword evidence="4" id="KW-0028">Amino-acid biosynthesis</keyword>
<evidence type="ECO:0000256" key="1">
    <source>
        <dbReference type="ARBA" id="ARBA00008911"/>
    </source>
</evidence>
<comment type="caution">
    <text evidence="6">The sequence shown here is derived from an EMBL/GenBank/DDBJ whole genome shotgun (WGS) entry which is preliminary data.</text>
</comment>
<feature type="binding site" evidence="3">
    <location>
        <position position="305"/>
    </location>
    <ligand>
        <name>Mn(2+)</name>
        <dbReference type="ChEBI" id="CHEBI:29035"/>
    </ligand>
</feature>
<feature type="compositionally biased region" description="Basic residues" evidence="5">
    <location>
        <begin position="140"/>
        <end position="149"/>
    </location>
</feature>
<dbReference type="EC" id="2.5.1.54" evidence="4"/>
<comment type="cofactor">
    <cofactor evidence="3">
        <name>Mn(2+)</name>
        <dbReference type="ChEBI" id="CHEBI:29035"/>
    </cofactor>
    <cofactor evidence="3">
        <name>Co(2+)</name>
        <dbReference type="ChEBI" id="CHEBI:48828"/>
    </cofactor>
    <cofactor evidence="3">
        <name>Cd(2+)</name>
        <dbReference type="ChEBI" id="CHEBI:48775"/>
    </cofactor>
    <text evidence="3">Binds 1 divalent cation per subunit. The enzyme is active with manganese, cobalt or cadmium ions.</text>
</comment>
<evidence type="ECO:0000256" key="2">
    <source>
        <dbReference type="ARBA" id="ARBA00022679"/>
    </source>
</evidence>
<dbReference type="Proteomes" id="UP000278673">
    <property type="component" value="Unassembled WGS sequence"/>
</dbReference>
<feature type="binding site" evidence="3">
    <location>
        <position position="344"/>
    </location>
    <ligand>
        <name>phosphoenolpyruvate</name>
        <dbReference type="ChEBI" id="CHEBI:58702"/>
    </ligand>
</feature>
<dbReference type="InterPro" id="IPR013785">
    <property type="entry name" value="Aldolase_TIM"/>
</dbReference>
<keyword evidence="7" id="KW-1185">Reference proteome</keyword>
<gene>
    <name evidence="6" type="ORF">EBN88_27455</name>
</gene>
<feature type="compositionally biased region" description="Basic residues" evidence="5">
    <location>
        <begin position="103"/>
        <end position="129"/>
    </location>
</feature>
<evidence type="ECO:0000256" key="4">
    <source>
        <dbReference type="RuleBase" id="RU363071"/>
    </source>
</evidence>
<comment type="pathway">
    <text evidence="4">Metabolic intermediate biosynthesis; chorismate biosynthesis; chorismate from D-erythrose 4-phosphate and phosphoenolpyruvate: step 1/7.</text>
</comment>
<feature type="compositionally biased region" description="Basic and acidic residues" evidence="5">
    <location>
        <begin position="155"/>
        <end position="188"/>
    </location>
</feature>
<dbReference type="Pfam" id="PF01474">
    <property type="entry name" value="DAHP_synth_2"/>
    <property type="match status" value="1"/>
</dbReference>
<organism evidence="6 7">
    <name type="scientific">Streptomyces triticirhizae</name>
    <dbReference type="NCBI Taxonomy" id="2483353"/>
    <lineage>
        <taxon>Bacteria</taxon>
        <taxon>Bacillati</taxon>
        <taxon>Actinomycetota</taxon>
        <taxon>Actinomycetes</taxon>
        <taxon>Kitasatosporales</taxon>
        <taxon>Streptomycetaceae</taxon>
        <taxon>Streptomyces</taxon>
    </lineage>
</organism>
<evidence type="ECO:0000313" key="6">
    <source>
        <dbReference type="EMBL" id="RMI29570.1"/>
    </source>
</evidence>
<feature type="compositionally biased region" description="Low complexity" evidence="5">
    <location>
        <begin position="216"/>
        <end position="230"/>
    </location>
</feature>
<sequence>MAAAPLRGRGRADPLRRRDPRRRPHAGAPRSQAGDLRVTPRQQRRTGVEGRVLPGPGPDGTVRRPPLRPPGAGRLGQVQRDHLRGRRPRRETRRQGAPGPPRRPGRPLRLRHRVARPRPRARHPPHPPLRHLGVPGTRPTARRPHHPGRALRVLRAGDHRHGDHQGTERPPPTDRGRPRPRVRLDRLPHPGRTRGSGRARSHGRPGERHPQRTRRLTTMTTRHPGTTTLPTAPPRPAPRVEDDIARLRALPARQQPDWPDRSALRAALRSLPPGDLVTREDVDELRHELARLDAAGGLVLQLGDCVEDIDTDVPAATRAKVAFLTQVRSHLRTRTGRDIVAVGRLAGQYAKPRSAEFEVVDGQRLPAYRGPIVNAPEPTPEARRPSPARLALAHAAARSAHATLADHHRATARRDPI</sequence>
<proteinExistence type="inferred from homology"/>
<evidence type="ECO:0000256" key="3">
    <source>
        <dbReference type="PIRSR" id="PIRSR602480-1"/>
    </source>
</evidence>
<dbReference type="PANTHER" id="PTHR21337:SF0">
    <property type="entry name" value="PHOSPHO-2-DEHYDRO-3-DEOXYHEPTONATE ALDOLASE"/>
    <property type="match status" value="1"/>
</dbReference>
<evidence type="ECO:0000256" key="5">
    <source>
        <dbReference type="SAM" id="MobiDB-lite"/>
    </source>
</evidence>
<protein>
    <recommendedName>
        <fullName evidence="4">Phospho-2-dehydro-3-deoxyheptonate aldolase</fullName>
        <ecNumber evidence="4">2.5.1.54</ecNumber>
    </recommendedName>
</protein>
<keyword evidence="3" id="KW-0170">Cobalt</keyword>
<comment type="catalytic activity">
    <reaction evidence="4">
        <text>D-erythrose 4-phosphate + phosphoenolpyruvate + H2O = 7-phospho-2-dehydro-3-deoxy-D-arabino-heptonate + phosphate</text>
        <dbReference type="Rhea" id="RHEA:14717"/>
        <dbReference type="ChEBI" id="CHEBI:15377"/>
        <dbReference type="ChEBI" id="CHEBI:16897"/>
        <dbReference type="ChEBI" id="CHEBI:43474"/>
        <dbReference type="ChEBI" id="CHEBI:58394"/>
        <dbReference type="ChEBI" id="CHEBI:58702"/>
        <dbReference type="EC" id="2.5.1.54"/>
    </reaction>
</comment>
<dbReference type="GO" id="GO:0003849">
    <property type="term" value="F:3-deoxy-7-phosphoheptulonate synthase activity"/>
    <property type="evidence" value="ECO:0007669"/>
    <property type="project" value="UniProtKB-EC"/>
</dbReference>
<name>A0A3M2KYP8_9ACTN</name>
<dbReference type="SUPFAM" id="SSF51569">
    <property type="entry name" value="Aldolase"/>
    <property type="match status" value="1"/>
</dbReference>
<dbReference type="GO" id="GO:0009423">
    <property type="term" value="P:chorismate biosynthetic process"/>
    <property type="evidence" value="ECO:0007669"/>
    <property type="project" value="UniProtKB-UniPathway"/>
</dbReference>
<feature type="compositionally biased region" description="Basic residues" evidence="5">
    <location>
        <begin position="83"/>
        <end position="92"/>
    </location>
</feature>
<dbReference type="GO" id="GO:0009073">
    <property type="term" value="P:aromatic amino acid family biosynthetic process"/>
    <property type="evidence" value="ECO:0007669"/>
    <property type="project" value="UniProtKB-KW"/>
</dbReference>
<feature type="compositionally biased region" description="Basic residues" evidence="5">
    <location>
        <begin position="189"/>
        <end position="203"/>
    </location>
</feature>
<dbReference type="AlphaFoldDB" id="A0A3M2KYP8"/>
<keyword evidence="3" id="KW-0104">Cadmium</keyword>